<dbReference type="KEGG" id="rlc:K227x_44670"/>
<evidence type="ECO:0000256" key="1">
    <source>
        <dbReference type="ARBA" id="ARBA00022598"/>
    </source>
</evidence>
<organism evidence="9 10">
    <name type="scientific">Rubripirellula lacrimiformis</name>
    <dbReference type="NCBI Taxonomy" id="1930273"/>
    <lineage>
        <taxon>Bacteria</taxon>
        <taxon>Pseudomonadati</taxon>
        <taxon>Planctomycetota</taxon>
        <taxon>Planctomycetia</taxon>
        <taxon>Pirellulales</taxon>
        <taxon>Pirellulaceae</taxon>
        <taxon>Rubripirellula</taxon>
    </lineage>
</organism>
<dbReference type="Gene3D" id="3.40.50.620">
    <property type="entry name" value="HUPs"/>
    <property type="match status" value="1"/>
</dbReference>
<comment type="function">
    <text evidence="6">Ligates lysine onto the cytidine present at position 34 of the AUA codon-specific tRNA(Ile) that contains the anticodon CAU, in an ATP-dependent manner. Cytidine is converted to lysidine, thus changing the amino acid specificity of the tRNA from methionine to isoleucine.</text>
</comment>
<evidence type="ECO:0000313" key="9">
    <source>
        <dbReference type="EMBL" id="QDT06060.1"/>
    </source>
</evidence>
<comment type="subcellular location">
    <subcellularLocation>
        <location evidence="6">Cytoplasm</location>
    </subcellularLocation>
</comment>
<evidence type="ECO:0000256" key="5">
    <source>
        <dbReference type="ARBA" id="ARBA00048539"/>
    </source>
</evidence>
<dbReference type="InterPro" id="IPR012094">
    <property type="entry name" value="tRNA_Ile_lys_synt"/>
</dbReference>
<evidence type="ECO:0000256" key="6">
    <source>
        <dbReference type="HAMAP-Rule" id="MF_01161"/>
    </source>
</evidence>
<gene>
    <name evidence="6 9" type="primary">tilS</name>
    <name evidence="9" type="ORF">K227x_44670</name>
</gene>
<accession>A0A517NG03</accession>
<feature type="compositionally biased region" description="Low complexity" evidence="7">
    <location>
        <begin position="72"/>
        <end position="90"/>
    </location>
</feature>
<protein>
    <recommendedName>
        <fullName evidence="6">tRNA(Ile)-lysidine synthase</fullName>
        <ecNumber evidence="6">6.3.4.19</ecNumber>
    </recommendedName>
    <alternativeName>
        <fullName evidence="6">tRNA(Ile)-2-lysyl-cytidine synthase</fullName>
    </alternativeName>
    <alternativeName>
        <fullName evidence="6">tRNA(Ile)-lysidine synthetase</fullName>
    </alternativeName>
</protein>
<comment type="similarity">
    <text evidence="6">Belongs to the tRNA(Ile)-lysidine synthase family.</text>
</comment>
<dbReference type="CDD" id="cd01992">
    <property type="entry name" value="TilS_N"/>
    <property type="match status" value="1"/>
</dbReference>
<reference evidence="9 10" key="1">
    <citation type="submission" date="2019-02" db="EMBL/GenBank/DDBJ databases">
        <title>Deep-cultivation of Planctomycetes and their phenomic and genomic characterization uncovers novel biology.</title>
        <authorList>
            <person name="Wiegand S."/>
            <person name="Jogler M."/>
            <person name="Boedeker C."/>
            <person name="Pinto D."/>
            <person name="Vollmers J."/>
            <person name="Rivas-Marin E."/>
            <person name="Kohn T."/>
            <person name="Peeters S.H."/>
            <person name="Heuer A."/>
            <person name="Rast P."/>
            <person name="Oberbeckmann S."/>
            <person name="Bunk B."/>
            <person name="Jeske O."/>
            <person name="Meyerdierks A."/>
            <person name="Storesund J.E."/>
            <person name="Kallscheuer N."/>
            <person name="Luecker S."/>
            <person name="Lage O.M."/>
            <person name="Pohl T."/>
            <person name="Merkel B.J."/>
            <person name="Hornburger P."/>
            <person name="Mueller R.-W."/>
            <person name="Bruemmer F."/>
            <person name="Labrenz M."/>
            <person name="Spormann A.M."/>
            <person name="Op den Camp H."/>
            <person name="Overmann J."/>
            <person name="Amann R."/>
            <person name="Jetten M.S.M."/>
            <person name="Mascher T."/>
            <person name="Medema M.H."/>
            <person name="Devos D.P."/>
            <person name="Kaster A.-K."/>
            <person name="Ovreas L."/>
            <person name="Rohde M."/>
            <person name="Galperin M.Y."/>
            <person name="Jogler C."/>
        </authorList>
    </citation>
    <scope>NUCLEOTIDE SEQUENCE [LARGE SCALE GENOMIC DNA]</scope>
    <source>
        <strain evidence="9 10">K22_7</strain>
    </source>
</reference>
<keyword evidence="3 6" id="KW-0547">Nucleotide-binding</keyword>
<dbReference type="InterPro" id="IPR012795">
    <property type="entry name" value="tRNA_Ile_lys_synt_N"/>
</dbReference>
<dbReference type="PANTHER" id="PTHR43033">
    <property type="entry name" value="TRNA(ILE)-LYSIDINE SYNTHASE-RELATED"/>
    <property type="match status" value="1"/>
</dbReference>
<dbReference type="Proteomes" id="UP000318538">
    <property type="component" value="Chromosome"/>
</dbReference>
<keyword evidence="2 6" id="KW-0819">tRNA processing</keyword>
<dbReference type="GO" id="GO:0006400">
    <property type="term" value="P:tRNA modification"/>
    <property type="evidence" value="ECO:0007669"/>
    <property type="project" value="UniProtKB-UniRule"/>
</dbReference>
<keyword evidence="1 6" id="KW-0436">Ligase</keyword>
<dbReference type="GO" id="GO:0032267">
    <property type="term" value="F:tRNA(Ile)-lysidine synthase activity"/>
    <property type="evidence" value="ECO:0007669"/>
    <property type="project" value="UniProtKB-EC"/>
</dbReference>
<dbReference type="NCBIfam" id="TIGR02432">
    <property type="entry name" value="lysidine_TilS_N"/>
    <property type="match status" value="1"/>
</dbReference>
<dbReference type="PANTHER" id="PTHR43033:SF1">
    <property type="entry name" value="TRNA(ILE)-LYSIDINE SYNTHASE-RELATED"/>
    <property type="match status" value="1"/>
</dbReference>
<keyword evidence="10" id="KW-1185">Reference proteome</keyword>
<dbReference type="HAMAP" id="MF_01161">
    <property type="entry name" value="tRNA_Ile_lys_synt"/>
    <property type="match status" value="1"/>
</dbReference>
<evidence type="ECO:0000256" key="3">
    <source>
        <dbReference type="ARBA" id="ARBA00022741"/>
    </source>
</evidence>
<name>A0A517NG03_9BACT</name>
<evidence type="ECO:0000256" key="4">
    <source>
        <dbReference type="ARBA" id="ARBA00022840"/>
    </source>
</evidence>
<proteinExistence type="inferred from homology"/>
<dbReference type="AlphaFoldDB" id="A0A517NG03"/>
<comment type="domain">
    <text evidence="6">The N-terminal region contains the highly conserved SGGXDS motif, predicted to be a P-loop motif involved in ATP binding.</text>
</comment>
<feature type="domain" description="tRNA(Ile)-lysidine/2-thiocytidine synthase N-terminal" evidence="8">
    <location>
        <begin position="101"/>
        <end position="275"/>
    </location>
</feature>
<dbReference type="SUPFAM" id="SSF52402">
    <property type="entry name" value="Adenine nucleotide alpha hydrolases-like"/>
    <property type="match status" value="1"/>
</dbReference>
<dbReference type="GO" id="GO:0005524">
    <property type="term" value="F:ATP binding"/>
    <property type="evidence" value="ECO:0007669"/>
    <property type="project" value="UniProtKB-UniRule"/>
</dbReference>
<comment type="catalytic activity">
    <reaction evidence="5 6">
        <text>cytidine(34) in tRNA(Ile2) + L-lysine + ATP = lysidine(34) in tRNA(Ile2) + AMP + diphosphate + H(+)</text>
        <dbReference type="Rhea" id="RHEA:43744"/>
        <dbReference type="Rhea" id="RHEA-COMP:10625"/>
        <dbReference type="Rhea" id="RHEA-COMP:10670"/>
        <dbReference type="ChEBI" id="CHEBI:15378"/>
        <dbReference type="ChEBI" id="CHEBI:30616"/>
        <dbReference type="ChEBI" id="CHEBI:32551"/>
        <dbReference type="ChEBI" id="CHEBI:33019"/>
        <dbReference type="ChEBI" id="CHEBI:82748"/>
        <dbReference type="ChEBI" id="CHEBI:83665"/>
        <dbReference type="ChEBI" id="CHEBI:456215"/>
        <dbReference type="EC" id="6.3.4.19"/>
    </reaction>
</comment>
<dbReference type="InterPro" id="IPR011063">
    <property type="entry name" value="TilS/TtcA_N"/>
</dbReference>
<dbReference type="RefSeq" id="WP_218933408.1">
    <property type="nucleotide sequence ID" value="NZ_CP036525.1"/>
</dbReference>
<dbReference type="GO" id="GO:0005737">
    <property type="term" value="C:cytoplasm"/>
    <property type="evidence" value="ECO:0007669"/>
    <property type="project" value="UniProtKB-SubCell"/>
</dbReference>
<evidence type="ECO:0000259" key="8">
    <source>
        <dbReference type="Pfam" id="PF01171"/>
    </source>
</evidence>
<feature type="region of interest" description="Disordered" evidence="7">
    <location>
        <begin position="65"/>
        <end position="90"/>
    </location>
</feature>
<evidence type="ECO:0000256" key="7">
    <source>
        <dbReference type="SAM" id="MobiDB-lite"/>
    </source>
</evidence>
<feature type="binding site" evidence="6">
    <location>
        <begin position="29"/>
        <end position="34"/>
    </location>
    <ligand>
        <name>ATP</name>
        <dbReference type="ChEBI" id="CHEBI:30616"/>
    </ligand>
</feature>
<keyword evidence="4 6" id="KW-0067">ATP-binding</keyword>
<dbReference type="InterPro" id="IPR014729">
    <property type="entry name" value="Rossmann-like_a/b/a_fold"/>
</dbReference>
<evidence type="ECO:0000256" key="2">
    <source>
        <dbReference type="ARBA" id="ARBA00022694"/>
    </source>
</evidence>
<dbReference type="Pfam" id="PF01171">
    <property type="entry name" value="ATP_bind_3"/>
    <property type="match status" value="1"/>
</dbReference>
<evidence type="ECO:0000313" key="10">
    <source>
        <dbReference type="Proteomes" id="UP000318538"/>
    </source>
</evidence>
<keyword evidence="6" id="KW-0963">Cytoplasm</keyword>
<sequence>MPNASLIRSIHASWPPARWADVGVVVGCSGGADSVALLCSLAQIAASVGGPPGHSVAWGDRARAELPDSTRSGSATSGSVPGGSVPSGSVGNQSGGARGFLIAAHFNHGLRGDQSDRDEQSVRELAGRLGVDFIAGRSPGVAAPSVSAGLGDCATLAADDRPAQLISDEASLRAVRIDFLTRTAKQAGARYIALGHSADDNVETVLHHLMRGTGPTGLAGIPPFRSVGDDLVIARPLIEVDRQSIRDALRAMGQSWREDASNQNSDYQRNWIRNELIPLVRTRYPAADKAIGRAIEAQRDWRRLVESLADRWLEQHFSGGPAVVIEADSQTDAAVVTAALQRLWDRQGWARGPMKRAHWVRLAETVAGRESQRFVLPGQVEVQPGNPIRIARTQA</sequence>
<dbReference type="EC" id="6.3.4.19" evidence="6"/>
<dbReference type="EMBL" id="CP036525">
    <property type="protein sequence ID" value="QDT06060.1"/>
    <property type="molecule type" value="Genomic_DNA"/>
</dbReference>